<organism evidence="2 3">
    <name type="scientific">Gimesia maris</name>
    <dbReference type="NCBI Taxonomy" id="122"/>
    <lineage>
        <taxon>Bacteria</taxon>
        <taxon>Pseudomonadati</taxon>
        <taxon>Planctomycetota</taxon>
        <taxon>Planctomycetia</taxon>
        <taxon>Planctomycetales</taxon>
        <taxon>Planctomycetaceae</taxon>
        <taxon>Gimesia</taxon>
    </lineage>
</organism>
<protein>
    <submittedName>
        <fullName evidence="2">Uncharacterized protein</fullName>
    </submittedName>
</protein>
<reference evidence="2 3" key="1">
    <citation type="journal article" date="2018" name="Nat. Biotechnol.">
        <title>A standardized bacterial taxonomy based on genome phylogeny substantially revises the tree of life.</title>
        <authorList>
            <person name="Parks D.H."/>
            <person name="Chuvochina M."/>
            <person name="Waite D.W."/>
            <person name="Rinke C."/>
            <person name="Skarshewski A."/>
            <person name="Chaumeil P.A."/>
            <person name="Hugenholtz P."/>
        </authorList>
    </citation>
    <scope>NUCLEOTIDE SEQUENCE [LARGE SCALE GENOMIC DNA]</scope>
    <source>
        <strain evidence="2">UBA9375</strain>
    </source>
</reference>
<accession>A0A3D3QYE5</accession>
<dbReference type="AlphaFoldDB" id="A0A3D3QYE5"/>
<evidence type="ECO:0000313" key="3">
    <source>
        <dbReference type="Proteomes" id="UP000263642"/>
    </source>
</evidence>
<feature type="compositionally biased region" description="Basic and acidic residues" evidence="1">
    <location>
        <begin position="56"/>
        <end position="68"/>
    </location>
</feature>
<feature type="region of interest" description="Disordered" evidence="1">
    <location>
        <begin position="25"/>
        <end position="68"/>
    </location>
</feature>
<comment type="caution">
    <text evidence="2">The sequence shown here is derived from an EMBL/GenBank/DDBJ whole genome shotgun (WGS) entry which is preliminary data.</text>
</comment>
<gene>
    <name evidence="2" type="ORF">DIT97_00575</name>
</gene>
<proteinExistence type="predicted"/>
<dbReference type="Proteomes" id="UP000263642">
    <property type="component" value="Unassembled WGS sequence"/>
</dbReference>
<sequence length="68" mass="7764">MLCYLLFTQSGHQHPPENRLLYHDAAENDPQRKQQPQDVAVSSGCPPLNDHAKKRNDHDTDRDEGTNL</sequence>
<evidence type="ECO:0000256" key="1">
    <source>
        <dbReference type="SAM" id="MobiDB-lite"/>
    </source>
</evidence>
<dbReference type="EMBL" id="DQAY01000008">
    <property type="protein sequence ID" value="HCO21623.1"/>
    <property type="molecule type" value="Genomic_DNA"/>
</dbReference>
<evidence type="ECO:0000313" key="2">
    <source>
        <dbReference type="EMBL" id="HCO21623.1"/>
    </source>
</evidence>
<name>A0A3D3QYE5_9PLAN</name>